<dbReference type="InterPro" id="IPR019791">
    <property type="entry name" value="Haem_peroxidase_animal"/>
</dbReference>
<evidence type="ECO:0000256" key="1">
    <source>
        <dbReference type="ARBA" id="ARBA00022559"/>
    </source>
</evidence>
<dbReference type="Proteomes" id="UP001151699">
    <property type="component" value="Unassembled WGS sequence"/>
</dbReference>
<dbReference type="AlphaFoldDB" id="A0A9Q0MLN8"/>
<dbReference type="OrthoDB" id="823504at2759"/>
<dbReference type="PRINTS" id="PR00457">
    <property type="entry name" value="ANPEROXIDASE"/>
</dbReference>
<evidence type="ECO:0000313" key="4">
    <source>
        <dbReference type="EMBL" id="KAJ6628978.1"/>
    </source>
</evidence>
<dbReference type="GO" id="GO:0006979">
    <property type="term" value="P:response to oxidative stress"/>
    <property type="evidence" value="ECO:0007669"/>
    <property type="project" value="InterPro"/>
</dbReference>
<keyword evidence="5" id="KW-1185">Reference proteome</keyword>
<name>A0A9Q0MLN8_9DIPT</name>
<dbReference type="PANTHER" id="PTHR11475">
    <property type="entry name" value="OXIDASE/PEROXIDASE"/>
    <property type="match status" value="1"/>
</dbReference>
<keyword evidence="2" id="KW-0479">Metal-binding</keyword>
<evidence type="ECO:0000256" key="3">
    <source>
        <dbReference type="SAM" id="MobiDB-lite"/>
    </source>
</evidence>
<evidence type="ECO:0000313" key="5">
    <source>
        <dbReference type="Proteomes" id="UP001151699"/>
    </source>
</evidence>
<sequence length="670" mass="76104">MIVCRTLNNCYFIGREMPLRMIKDILHVQTGCSEFNSILNHVKRLVESESSQNTFFERIGIVTRSNLFRVDTCDEHVDAKVKNAKILTIVAQIFNSEHKLPLKNFEALARVCVNEMPNDSSKRKKQNVNSKYRSIDGRGNNVKHPEWGATDTPFSRYASSNFEDGIYTIKKSVTGSELPNARQIVQEVMLKAVRSPPPAVQYNLMGLLIIVFATHDLHYQVPMQMKCSDSGIRCCSKGNHHTLPADLSHSACLPIKISDDDPFFKKANIGCMNMVRSQIGSYHKGVETGNTLNRATAYLDLSLIYGNYESELKPIRLNKGGKLRMGKNNLLPVDANGKYLPSMDRFVVTPISSIWPVLFARNHNHLAERLAKLKPNWDDETLFQEARRINIANFQFNLITAKSIEKVFNKVVDVSYSDERNAATLIEFPFTYRGGHYYVPSHMVFQDENNVETKYLQSDTIRKIELLENDFDAALRGAINQPVNVGEYSDEIINRIGKNSDGYGMDLISTDIQRGRDHGIPSFVQIRRECKLTPEINSFDDFNKIFNKANVDLLKKVYKSYEDVDFYVGGLLEAFESVGNPFAGPTFGCIIGANYNNVMGGDRYFYTHPENPHPFTKAQIDAVRSYQIPHIFCTNSGLNETNKIWSYINNPTNPKVDCKNYPPMDLSAWK</sequence>
<gene>
    <name evidence="4" type="primary">Pxd_7</name>
    <name evidence="4" type="ORF">Bhyg_16635</name>
</gene>
<feature type="binding site" description="axial binding residue" evidence="2">
    <location>
        <position position="436"/>
    </location>
    <ligand>
        <name>heme b</name>
        <dbReference type="ChEBI" id="CHEBI:60344"/>
    </ligand>
    <ligandPart>
        <name>Fe</name>
        <dbReference type="ChEBI" id="CHEBI:18248"/>
    </ligandPart>
</feature>
<dbReference type="SUPFAM" id="SSF48113">
    <property type="entry name" value="Heme-dependent peroxidases"/>
    <property type="match status" value="1"/>
</dbReference>
<dbReference type="EMBL" id="WJQU01002965">
    <property type="protein sequence ID" value="KAJ6628978.1"/>
    <property type="molecule type" value="Genomic_DNA"/>
</dbReference>
<proteinExistence type="predicted"/>
<reference evidence="4" key="1">
    <citation type="submission" date="2022-07" db="EMBL/GenBank/DDBJ databases">
        <authorList>
            <person name="Trinca V."/>
            <person name="Uliana J.V.C."/>
            <person name="Torres T.T."/>
            <person name="Ward R.J."/>
            <person name="Monesi N."/>
        </authorList>
    </citation>
    <scope>NUCLEOTIDE SEQUENCE</scope>
    <source>
        <strain evidence="4">HSMRA1968</strain>
        <tissue evidence="4">Whole embryos</tissue>
    </source>
</reference>
<evidence type="ECO:0000256" key="2">
    <source>
        <dbReference type="PIRSR" id="PIRSR619791-2"/>
    </source>
</evidence>
<keyword evidence="2" id="KW-0408">Iron</keyword>
<dbReference type="GO" id="GO:0004601">
    <property type="term" value="F:peroxidase activity"/>
    <property type="evidence" value="ECO:0007669"/>
    <property type="project" value="UniProtKB-KW"/>
</dbReference>
<dbReference type="PROSITE" id="PS50292">
    <property type="entry name" value="PEROXIDASE_3"/>
    <property type="match status" value="1"/>
</dbReference>
<dbReference type="Gene3D" id="1.10.640.10">
    <property type="entry name" value="Haem peroxidase domain superfamily, animal type"/>
    <property type="match status" value="1"/>
</dbReference>
<dbReference type="GO" id="GO:0046872">
    <property type="term" value="F:metal ion binding"/>
    <property type="evidence" value="ECO:0007669"/>
    <property type="project" value="UniProtKB-KW"/>
</dbReference>
<feature type="region of interest" description="Disordered" evidence="3">
    <location>
        <begin position="119"/>
        <end position="146"/>
    </location>
</feature>
<dbReference type="Pfam" id="PF03098">
    <property type="entry name" value="An_peroxidase"/>
    <property type="match status" value="1"/>
</dbReference>
<dbReference type="GO" id="GO:0020037">
    <property type="term" value="F:heme binding"/>
    <property type="evidence" value="ECO:0007669"/>
    <property type="project" value="InterPro"/>
</dbReference>
<keyword evidence="1 4" id="KW-0560">Oxidoreductase</keyword>
<comment type="caution">
    <text evidence="4">The sequence shown here is derived from an EMBL/GenBank/DDBJ whole genome shotgun (WGS) entry which is preliminary data.</text>
</comment>
<accession>A0A9Q0MLN8</accession>
<dbReference type="InterPro" id="IPR010255">
    <property type="entry name" value="Haem_peroxidase_sf"/>
</dbReference>
<keyword evidence="1 4" id="KW-0575">Peroxidase</keyword>
<protein>
    <submittedName>
        <fullName evidence="4">Peroxidase</fullName>
    </submittedName>
</protein>
<dbReference type="PANTHER" id="PTHR11475:SF114">
    <property type="entry name" value="PEROXIDASE-LIKE PROTEIN"/>
    <property type="match status" value="1"/>
</dbReference>
<organism evidence="4 5">
    <name type="scientific">Pseudolycoriella hygida</name>
    <dbReference type="NCBI Taxonomy" id="35572"/>
    <lineage>
        <taxon>Eukaryota</taxon>
        <taxon>Metazoa</taxon>
        <taxon>Ecdysozoa</taxon>
        <taxon>Arthropoda</taxon>
        <taxon>Hexapoda</taxon>
        <taxon>Insecta</taxon>
        <taxon>Pterygota</taxon>
        <taxon>Neoptera</taxon>
        <taxon>Endopterygota</taxon>
        <taxon>Diptera</taxon>
        <taxon>Nematocera</taxon>
        <taxon>Sciaroidea</taxon>
        <taxon>Sciaridae</taxon>
        <taxon>Pseudolycoriella</taxon>
    </lineage>
</organism>
<dbReference type="InterPro" id="IPR037120">
    <property type="entry name" value="Haem_peroxidase_sf_animal"/>
</dbReference>
<keyword evidence="2" id="KW-0349">Heme</keyword>